<feature type="transmembrane region" description="Helical" evidence="8">
    <location>
        <begin position="320"/>
        <end position="342"/>
    </location>
</feature>
<evidence type="ECO:0000259" key="9">
    <source>
        <dbReference type="PROSITE" id="PS50850"/>
    </source>
</evidence>
<dbReference type="InterPro" id="IPR020846">
    <property type="entry name" value="MFS_dom"/>
</dbReference>
<dbReference type="Gene3D" id="1.20.1250.20">
    <property type="entry name" value="MFS general substrate transporter like domains"/>
    <property type="match status" value="1"/>
</dbReference>
<evidence type="ECO:0000256" key="5">
    <source>
        <dbReference type="ARBA" id="ARBA00022692"/>
    </source>
</evidence>
<evidence type="ECO:0000256" key="7">
    <source>
        <dbReference type="ARBA" id="ARBA00023136"/>
    </source>
</evidence>
<dbReference type="InterPro" id="IPR001958">
    <property type="entry name" value="Tet-R_TetA/multi-R_MdtG-like"/>
</dbReference>
<dbReference type="PROSITE" id="PS50850">
    <property type="entry name" value="MFS"/>
    <property type="match status" value="1"/>
</dbReference>
<dbReference type="CDD" id="cd17330">
    <property type="entry name" value="MFS_SLC46_TetA_like"/>
    <property type="match status" value="1"/>
</dbReference>
<feature type="transmembrane region" description="Helical" evidence="8">
    <location>
        <begin position="381"/>
        <end position="401"/>
    </location>
</feature>
<dbReference type="PANTHER" id="PTHR23504:SF15">
    <property type="entry name" value="MAJOR FACILITATOR SUPERFAMILY (MFS) PROFILE DOMAIN-CONTAINING PROTEIN"/>
    <property type="match status" value="1"/>
</dbReference>
<keyword evidence="4" id="KW-0813">Transport</keyword>
<evidence type="ECO:0000256" key="6">
    <source>
        <dbReference type="ARBA" id="ARBA00022989"/>
    </source>
</evidence>
<comment type="similarity">
    <text evidence="3">Belongs to the major facilitator superfamily. TCR/Tet family.</text>
</comment>
<keyword evidence="6 8" id="KW-1133">Transmembrane helix</keyword>
<evidence type="ECO:0000256" key="8">
    <source>
        <dbReference type="SAM" id="Phobius"/>
    </source>
</evidence>
<feature type="transmembrane region" description="Helical" evidence="8">
    <location>
        <begin position="51"/>
        <end position="72"/>
    </location>
</feature>
<evidence type="ECO:0000256" key="3">
    <source>
        <dbReference type="ARBA" id="ARBA00007520"/>
    </source>
</evidence>
<dbReference type="PROSITE" id="PS00216">
    <property type="entry name" value="SUGAR_TRANSPORT_1"/>
    <property type="match status" value="1"/>
</dbReference>
<protein>
    <submittedName>
        <fullName evidence="10">MFS transporter</fullName>
    </submittedName>
</protein>
<sequence>MKEKPGIIRYLVLVALLDFIGLGMVVAIFPHMMISDAVSLFPSDWEHQEKVIMLGIFLATYPLGQFFGASILGKMSDIYGRRKMMLIAIAGTAIAFFISAYAVIAASAWLLLFSRLLAGLMAGNVAIAQASMADISSLSNKTKNLTMIQTALGLAWVIGPPVGGWLAHFSLGQFSGYMTPFVIMAAIFTLLFIYTLVAYPDTLETHTQEKINIFSGLVQIAKAYSHAELRTAFAIWTIFVAGWWLFESFLPAYLLDIYRFSSFQIGTFLASMGATYALFQYIVVRHVAKSAKPENMVRYSLVVSSLAVMAISMVSNVIYLHILITLFVTSMGFALPGLISSISNLAPENEQGEIMGSISSIQALATLIVMLLGGFLDTTNIRVTVVGGGLLLLISWLLFVVRLKAINRKAISDYKELQ</sequence>
<organism evidence="10 11">
    <name type="scientific">Xenorhabdus santafensis</name>
    <dbReference type="NCBI Taxonomy" id="2582833"/>
    <lineage>
        <taxon>Bacteria</taxon>
        <taxon>Pseudomonadati</taxon>
        <taxon>Pseudomonadota</taxon>
        <taxon>Gammaproteobacteria</taxon>
        <taxon>Enterobacterales</taxon>
        <taxon>Morganellaceae</taxon>
        <taxon>Xenorhabdus</taxon>
    </lineage>
</organism>
<accession>A0ABU4S422</accession>
<reference evidence="11" key="1">
    <citation type="journal article" date="2024" name="Toxins">
        <title>Genome Sequence Analysis of Native Xenorhabdus Strains Isolated from Entomopathogenic Nematodes in Argentina.</title>
        <authorList>
            <person name="Palma L."/>
            <person name="Frizzo L."/>
            <person name="Kaiser S."/>
            <person name="Berry C."/>
            <person name="Caballero P."/>
            <person name="Bode H.B."/>
            <person name="Del Valle E.E."/>
        </authorList>
    </citation>
    <scope>NUCLEOTIDE SEQUENCE [LARGE SCALE GENOMIC DNA]</scope>
    <source>
        <strain evidence="11">12</strain>
    </source>
</reference>
<dbReference type="InterPro" id="IPR005829">
    <property type="entry name" value="Sugar_transporter_CS"/>
</dbReference>
<evidence type="ECO:0000256" key="1">
    <source>
        <dbReference type="ARBA" id="ARBA00003279"/>
    </source>
</evidence>
<comment type="subcellular location">
    <subcellularLocation>
        <location evidence="2">Endomembrane system</location>
        <topology evidence="2">Multi-pass membrane protein</topology>
    </subcellularLocation>
</comment>
<feature type="transmembrane region" description="Helical" evidence="8">
    <location>
        <begin position="84"/>
        <end position="104"/>
    </location>
</feature>
<dbReference type="RefSeq" id="WP_319928298.1">
    <property type="nucleotide sequence ID" value="NZ_VCDN01000003.1"/>
</dbReference>
<dbReference type="InterPro" id="IPR036259">
    <property type="entry name" value="MFS_trans_sf"/>
</dbReference>
<comment type="function">
    <text evidence="1">Resistance to tetracycline by an active tetracycline efflux. This is an energy-dependent process that decreases the accumulation of the antibiotic in whole cells. This protein functions as a metal-tetracycline/H(+) antiporter.</text>
</comment>
<feature type="transmembrane region" description="Helical" evidence="8">
    <location>
        <begin position="229"/>
        <end position="246"/>
    </location>
</feature>
<dbReference type="Pfam" id="PF07690">
    <property type="entry name" value="MFS_1"/>
    <property type="match status" value="1"/>
</dbReference>
<gene>
    <name evidence="10" type="ORF">FE392_00635</name>
</gene>
<evidence type="ECO:0000313" key="10">
    <source>
        <dbReference type="EMBL" id="MDX7985847.1"/>
    </source>
</evidence>
<evidence type="ECO:0000256" key="2">
    <source>
        <dbReference type="ARBA" id="ARBA00004127"/>
    </source>
</evidence>
<feature type="transmembrane region" description="Helical" evidence="8">
    <location>
        <begin position="110"/>
        <end position="130"/>
    </location>
</feature>
<dbReference type="SUPFAM" id="SSF103473">
    <property type="entry name" value="MFS general substrate transporter"/>
    <property type="match status" value="1"/>
</dbReference>
<feature type="transmembrane region" description="Helical" evidence="8">
    <location>
        <begin position="7"/>
        <end position="31"/>
    </location>
</feature>
<feature type="transmembrane region" description="Helical" evidence="8">
    <location>
        <begin position="177"/>
        <end position="199"/>
    </location>
</feature>
<feature type="transmembrane region" description="Helical" evidence="8">
    <location>
        <begin position="151"/>
        <end position="171"/>
    </location>
</feature>
<keyword evidence="7 8" id="KW-0472">Membrane</keyword>
<feature type="domain" description="Major facilitator superfamily (MFS) profile" evidence="9">
    <location>
        <begin position="7"/>
        <end position="406"/>
    </location>
</feature>
<dbReference type="Proteomes" id="UP001271890">
    <property type="component" value="Unassembled WGS sequence"/>
</dbReference>
<dbReference type="InterPro" id="IPR011701">
    <property type="entry name" value="MFS"/>
</dbReference>
<comment type="caution">
    <text evidence="10">The sequence shown here is derived from an EMBL/GenBank/DDBJ whole genome shotgun (WGS) entry which is preliminary data.</text>
</comment>
<dbReference type="EMBL" id="VCDN01000003">
    <property type="protein sequence ID" value="MDX7985847.1"/>
    <property type="molecule type" value="Genomic_DNA"/>
</dbReference>
<evidence type="ECO:0000313" key="11">
    <source>
        <dbReference type="Proteomes" id="UP001271890"/>
    </source>
</evidence>
<feature type="transmembrane region" description="Helical" evidence="8">
    <location>
        <begin position="266"/>
        <end position="284"/>
    </location>
</feature>
<proteinExistence type="inferred from homology"/>
<keyword evidence="11" id="KW-1185">Reference proteome</keyword>
<feature type="transmembrane region" description="Helical" evidence="8">
    <location>
        <begin position="296"/>
        <end position="314"/>
    </location>
</feature>
<dbReference type="PRINTS" id="PR01035">
    <property type="entry name" value="TCRTETA"/>
</dbReference>
<dbReference type="PANTHER" id="PTHR23504">
    <property type="entry name" value="MAJOR FACILITATOR SUPERFAMILY DOMAIN-CONTAINING PROTEIN 10"/>
    <property type="match status" value="1"/>
</dbReference>
<name>A0ABU4S422_9GAMM</name>
<feature type="transmembrane region" description="Helical" evidence="8">
    <location>
        <begin position="354"/>
        <end position="375"/>
    </location>
</feature>
<keyword evidence="5 8" id="KW-0812">Transmembrane</keyword>
<evidence type="ECO:0000256" key="4">
    <source>
        <dbReference type="ARBA" id="ARBA00022448"/>
    </source>
</evidence>